<dbReference type="Pfam" id="PF02784">
    <property type="entry name" value="Orn_Arg_deC_N"/>
    <property type="match status" value="1"/>
</dbReference>
<dbReference type="GO" id="GO:0006596">
    <property type="term" value="P:polyamine biosynthetic process"/>
    <property type="evidence" value="ECO:0007669"/>
    <property type="project" value="InterPro"/>
</dbReference>
<dbReference type="PANTHER" id="PTHR43727:SF2">
    <property type="entry name" value="GROUP IV DECARBOXYLASE"/>
    <property type="match status" value="1"/>
</dbReference>
<feature type="compositionally biased region" description="Gly residues" evidence="4">
    <location>
        <begin position="1"/>
        <end position="11"/>
    </location>
</feature>
<dbReference type="RefSeq" id="WP_229789769.1">
    <property type="nucleotide sequence ID" value="NZ_BMQC01000012.1"/>
</dbReference>
<comment type="cofactor">
    <cofactor evidence="1 3">
        <name>pyridoxal 5'-phosphate</name>
        <dbReference type="ChEBI" id="CHEBI:597326"/>
    </cofactor>
</comment>
<dbReference type="PANTHER" id="PTHR43727">
    <property type="entry name" value="DIAMINOPIMELATE DECARBOXYLASE"/>
    <property type="match status" value="1"/>
</dbReference>
<evidence type="ECO:0000256" key="3">
    <source>
        <dbReference type="PIRSR" id="PIRSR600183-50"/>
    </source>
</evidence>
<dbReference type="InterPro" id="IPR009006">
    <property type="entry name" value="Ala_racemase/Decarboxylase_C"/>
</dbReference>
<dbReference type="Gene3D" id="3.20.20.10">
    <property type="entry name" value="Alanine racemase"/>
    <property type="match status" value="1"/>
</dbReference>
<reference evidence="6" key="2">
    <citation type="submission" date="2020-09" db="EMBL/GenBank/DDBJ databases">
        <authorList>
            <person name="Sun Q."/>
            <person name="Ohkuma M."/>
        </authorList>
    </citation>
    <scope>NUCLEOTIDE SEQUENCE</scope>
    <source>
        <strain evidence="6">JCM 3091</strain>
    </source>
</reference>
<dbReference type="PRINTS" id="PR01179">
    <property type="entry name" value="ODADCRBXLASE"/>
</dbReference>
<evidence type="ECO:0000256" key="2">
    <source>
        <dbReference type="ARBA" id="ARBA00022898"/>
    </source>
</evidence>
<evidence type="ECO:0000313" key="7">
    <source>
        <dbReference type="Proteomes" id="UP000662200"/>
    </source>
</evidence>
<proteinExistence type="predicted"/>
<dbReference type="EMBL" id="BMQC01000012">
    <property type="protein sequence ID" value="GGK37318.1"/>
    <property type="molecule type" value="Genomic_DNA"/>
</dbReference>
<feature type="compositionally biased region" description="Low complexity" evidence="4">
    <location>
        <begin position="12"/>
        <end position="22"/>
    </location>
</feature>
<dbReference type="SUPFAM" id="SSF51419">
    <property type="entry name" value="PLP-binding barrel"/>
    <property type="match status" value="1"/>
</dbReference>
<dbReference type="Gene3D" id="2.40.37.10">
    <property type="entry name" value="Lyase, Ornithine Decarboxylase, Chain A, domain 1"/>
    <property type="match status" value="1"/>
</dbReference>
<dbReference type="InterPro" id="IPR029066">
    <property type="entry name" value="PLP-binding_barrel"/>
</dbReference>
<feature type="active site" description="Proton donor" evidence="3">
    <location>
        <position position="366"/>
    </location>
</feature>
<dbReference type="InterPro" id="IPR002433">
    <property type="entry name" value="Orn_de-COase"/>
</dbReference>
<sequence>MNPAAGGGPGGAAPDRAAAGDRPGVGGVPAEVAAAVLALPAPRCAYVYRRAALAAAVARVRAVLPPRVRLLYAVKANSDRRVVAALAALVDGLEVASAGELALAREVGAGRIAFGGPAKTDAALAAAAAAGARVHVEGLHELRRLAALTAGRAGPGLPVALRVNRAAAAPAGSHRMAGAATPFGFDEADVGAALAVAAAAPGLAVDGLHVHAVSNNLDAAAHAGYVTATAAWAGALAGAHGLRLEYLNVGGGLGVDYAGGARFDLAVFGAGLAAAAASLPAGAELVVEPGRYLAAGAGWYAAEVLDVKRTHGRWFAVLRGGTHHFRLPAAWGYSHPFAVLPVAHWPYPWPRPQVRDAAVTVAGELCTPRDVLARDVPVARVRVGDVLVFGDAGAYGWDISHHDFLRHRHPDTVVL</sequence>
<gene>
    <name evidence="6" type="primary">lysA</name>
    <name evidence="6" type="ORF">GCM10010124_32570</name>
</gene>
<dbReference type="InterPro" id="IPR022644">
    <property type="entry name" value="De-COase2_N"/>
</dbReference>
<dbReference type="PRINTS" id="PR01182">
    <property type="entry name" value="ORNDCRBXLASE"/>
</dbReference>
<feature type="region of interest" description="Disordered" evidence="4">
    <location>
        <begin position="1"/>
        <end position="22"/>
    </location>
</feature>
<dbReference type="InterPro" id="IPR000183">
    <property type="entry name" value="Orn/DAP/Arg_de-COase"/>
</dbReference>
<dbReference type="SUPFAM" id="SSF50621">
    <property type="entry name" value="Alanine racemase C-terminal domain-like"/>
    <property type="match status" value="1"/>
</dbReference>
<dbReference type="AlphaFoldDB" id="A0A8J3FLS0"/>
<feature type="domain" description="Orn/DAP/Arg decarboxylase 2 N-terminal" evidence="5">
    <location>
        <begin position="53"/>
        <end position="295"/>
    </location>
</feature>
<keyword evidence="2 3" id="KW-0663">Pyridoxal phosphate</keyword>
<accession>A0A8J3FLS0</accession>
<dbReference type="GO" id="GO:0009089">
    <property type="term" value="P:lysine biosynthetic process via diaminopimelate"/>
    <property type="evidence" value="ECO:0007669"/>
    <property type="project" value="TreeGrafter"/>
</dbReference>
<keyword evidence="7" id="KW-1185">Reference proteome</keyword>
<dbReference type="GO" id="GO:0008836">
    <property type="term" value="F:diaminopimelate decarboxylase activity"/>
    <property type="evidence" value="ECO:0007669"/>
    <property type="project" value="TreeGrafter"/>
</dbReference>
<feature type="modified residue" description="N6-(pyridoxal phosphate)lysine" evidence="3">
    <location>
        <position position="75"/>
    </location>
</feature>
<evidence type="ECO:0000259" key="5">
    <source>
        <dbReference type="Pfam" id="PF02784"/>
    </source>
</evidence>
<evidence type="ECO:0000313" key="6">
    <source>
        <dbReference type="EMBL" id="GGK37318.1"/>
    </source>
</evidence>
<protein>
    <submittedName>
        <fullName evidence="6">Diaminopimelate decarboxylase</fullName>
    </submittedName>
</protein>
<organism evidence="6 7">
    <name type="scientific">Pilimelia terevasa</name>
    <dbReference type="NCBI Taxonomy" id="53372"/>
    <lineage>
        <taxon>Bacteria</taxon>
        <taxon>Bacillati</taxon>
        <taxon>Actinomycetota</taxon>
        <taxon>Actinomycetes</taxon>
        <taxon>Micromonosporales</taxon>
        <taxon>Micromonosporaceae</taxon>
        <taxon>Pilimelia</taxon>
    </lineage>
</organism>
<comment type="caution">
    <text evidence="6">The sequence shown here is derived from an EMBL/GenBank/DDBJ whole genome shotgun (WGS) entry which is preliminary data.</text>
</comment>
<reference evidence="6" key="1">
    <citation type="journal article" date="2014" name="Int. J. Syst. Evol. Microbiol.">
        <title>Complete genome sequence of Corynebacterium casei LMG S-19264T (=DSM 44701T), isolated from a smear-ripened cheese.</title>
        <authorList>
            <consortium name="US DOE Joint Genome Institute (JGI-PGF)"/>
            <person name="Walter F."/>
            <person name="Albersmeier A."/>
            <person name="Kalinowski J."/>
            <person name="Ruckert C."/>
        </authorList>
    </citation>
    <scope>NUCLEOTIDE SEQUENCE</scope>
    <source>
        <strain evidence="6">JCM 3091</strain>
    </source>
</reference>
<evidence type="ECO:0000256" key="4">
    <source>
        <dbReference type="SAM" id="MobiDB-lite"/>
    </source>
</evidence>
<evidence type="ECO:0000256" key="1">
    <source>
        <dbReference type="ARBA" id="ARBA00001933"/>
    </source>
</evidence>
<name>A0A8J3FLS0_9ACTN</name>
<dbReference type="Proteomes" id="UP000662200">
    <property type="component" value="Unassembled WGS sequence"/>
</dbReference>